<accession>A0AA38HNU5</accession>
<feature type="domain" description="PPIase cyclophilin-type" evidence="2">
    <location>
        <begin position="1"/>
        <end position="84"/>
    </location>
</feature>
<dbReference type="EC" id="5.2.1.8" evidence="1"/>
<protein>
    <recommendedName>
        <fullName evidence="1">Peptidyl-prolyl cis-trans isomerase</fullName>
        <shortName evidence="1">PPIase</shortName>
        <ecNumber evidence="1">5.2.1.8</ecNumber>
    </recommendedName>
</protein>
<keyword evidence="1" id="KW-0413">Isomerase</keyword>
<reference evidence="3" key="1">
    <citation type="journal article" date="2023" name="G3 (Bethesda)">
        <title>Whole genome assemblies of Zophobas morio and Tenebrio molitor.</title>
        <authorList>
            <person name="Kaur S."/>
            <person name="Stinson S.A."/>
            <person name="diCenzo G.C."/>
        </authorList>
    </citation>
    <scope>NUCLEOTIDE SEQUENCE</scope>
    <source>
        <strain evidence="3">QUZm001</strain>
    </source>
</reference>
<dbReference type="SUPFAM" id="SSF50891">
    <property type="entry name" value="Cyclophilin-like"/>
    <property type="match status" value="1"/>
</dbReference>
<dbReference type="GO" id="GO:0003755">
    <property type="term" value="F:peptidyl-prolyl cis-trans isomerase activity"/>
    <property type="evidence" value="ECO:0007669"/>
    <property type="project" value="UniProtKB-UniRule"/>
</dbReference>
<gene>
    <name evidence="3" type="ORF">Zmor_019162</name>
</gene>
<dbReference type="EMBL" id="JALNTZ010000598">
    <property type="protein sequence ID" value="KAJ3632133.1"/>
    <property type="molecule type" value="Genomic_DNA"/>
</dbReference>
<dbReference type="InterPro" id="IPR002130">
    <property type="entry name" value="Cyclophilin-type_PPIase_dom"/>
</dbReference>
<dbReference type="AlphaFoldDB" id="A0AA38HNU5"/>
<evidence type="ECO:0000259" key="2">
    <source>
        <dbReference type="PROSITE" id="PS50072"/>
    </source>
</evidence>
<keyword evidence="1" id="KW-0697">Rotamase</keyword>
<comment type="function">
    <text evidence="1">PPIases accelerate the folding of proteins. It catalyzes the cis-trans isomerization of proline imidic peptide bonds in oligopeptides.</text>
</comment>
<dbReference type="Gene3D" id="2.40.100.10">
    <property type="entry name" value="Cyclophilin-like"/>
    <property type="match status" value="1"/>
</dbReference>
<evidence type="ECO:0000313" key="4">
    <source>
        <dbReference type="Proteomes" id="UP001168821"/>
    </source>
</evidence>
<evidence type="ECO:0000256" key="1">
    <source>
        <dbReference type="RuleBase" id="RU363019"/>
    </source>
</evidence>
<keyword evidence="4" id="KW-1185">Reference proteome</keyword>
<name>A0AA38HNU5_9CUCU</name>
<sequence>MANSGPNTNKSQFFICTAKTEWLDGKHVVFGKVVEGKLNNHHMGQEEVSYWFCLQGMEVVKKMEEVGSKTGRPMKRVTIVDCGENS</sequence>
<dbReference type="PROSITE" id="PS50072">
    <property type="entry name" value="CSA_PPIASE_2"/>
    <property type="match status" value="1"/>
</dbReference>
<dbReference type="PANTHER" id="PTHR11071">
    <property type="entry name" value="PEPTIDYL-PROLYL CIS-TRANS ISOMERASE"/>
    <property type="match status" value="1"/>
</dbReference>
<dbReference type="Pfam" id="PF00160">
    <property type="entry name" value="Pro_isomerase"/>
    <property type="match status" value="1"/>
</dbReference>
<dbReference type="Proteomes" id="UP001168821">
    <property type="component" value="Unassembled WGS sequence"/>
</dbReference>
<dbReference type="PRINTS" id="PR00153">
    <property type="entry name" value="CSAPPISMRASE"/>
</dbReference>
<dbReference type="GO" id="GO:0016018">
    <property type="term" value="F:cyclosporin A binding"/>
    <property type="evidence" value="ECO:0007669"/>
    <property type="project" value="TreeGrafter"/>
</dbReference>
<dbReference type="PANTHER" id="PTHR11071:SF561">
    <property type="entry name" value="PEPTIDYL-PROLYL CIS-TRANS ISOMERASE D-RELATED"/>
    <property type="match status" value="1"/>
</dbReference>
<dbReference type="InterPro" id="IPR029000">
    <property type="entry name" value="Cyclophilin-like_dom_sf"/>
</dbReference>
<dbReference type="GO" id="GO:0006457">
    <property type="term" value="P:protein folding"/>
    <property type="evidence" value="ECO:0007669"/>
    <property type="project" value="TreeGrafter"/>
</dbReference>
<dbReference type="GO" id="GO:0005737">
    <property type="term" value="C:cytoplasm"/>
    <property type="evidence" value="ECO:0007669"/>
    <property type="project" value="TreeGrafter"/>
</dbReference>
<comment type="similarity">
    <text evidence="1">Belongs to the cyclophilin-type PPIase family.</text>
</comment>
<comment type="catalytic activity">
    <reaction evidence="1">
        <text>[protein]-peptidylproline (omega=180) = [protein]-peptidylproline (omega=0)</text>
        <dbReference type="Rhea" id="RHEA:16237"/>
        <dbReference type="Rhea" id="RHEA-COMP:10747"/>
        <dbReference type="Rhea" id="RHEA-COMP:10748"/>
        <dbReference type="ChEBI" id="CHEBI:83833"/>
        <dbReference type="ChEBI" id="CHEBI:83834"/>
        <dbReference type="EC" id="5.2.1.8"/>
    </reaction>
</comment>
<proteinExistence type="inferred from homology"/>
<comment type="caution">
    <text evidence="3">The sequence shown here is derived from an EMBL/GenBank/DDBJ whole genome shotgun (WGS) entry which is preliminary data.</text>
</comment>
<evidence type="ECO:0000313" key="3">
    <source>
        <dbReference type="EMBL" id="KAJ3632133.1"/>
    </source>
</evidence>
<organism evidence="3 4">
    <name type="scientific">Zophobas morio</name>
    <dbReference type="NCBI Taxonomy" id="2755281"/>
    <lineage>
        <taxon>Eukaryota</taxon>
        <taxon>Metazoa</taxon>
        <taxon>Ecdysozoa</taxon>
        <taxon>Arthropoda</taxon>
        <taxon>Hexapoda</taxon>
        <taxon>Insecta</taxon>
        <taxon>Pterygota</taxon>
        <taxon>Neoptera</taxon>
        <taxon>Endopterygota</taxon>
        <taxon>Coleoptera</taxon>
        <taxon>Polyphaga</taxon>
        <taxon>Cucujiformia</taxon>
        <taxon>Tenebrionidae</taxon>
        <taxon>Zophobas</taxon>
    </lineage>
</organism>